<feature type="region of interest" description="Disordered" evidence="1">
    <location>
        <begin position="1"/>
        <end position="50"/>
    </location>
</feature>
<evidence type="ECO:0008006" key="4">
    <source>
        <dbReference type="Google" id="ProtNLM"/>
    </source>
</evidence>
<dbReference type="Proteomes" id="UP001642464">
    <property type="component" value="Unassembled WGS sequence"/>
</dbReference>
<proteinExistence type="predicted"/>
<evidence type="ECO:0000313" key="3">
    <source>
        <dbReference type="Proteomes" id="UP001642464"/>
    </source>
</evidence>
<gene>
    <name evidence="2" type="ORF">SCF082_LOCUS32719</name>
</gene>
<dbReference type="SUPFAM" id="SSF50729">
    <property type="entry name" value="PH domain-like"/>
    <property type="match status" value="1"/>
</dbReference>
<name>A0ABP0NHT7_9DINO</name>
<feature type="compositionally biased region" description="Low complexity" evidence="1">
    <location>
        <begin position="30"/>
        <end position="45"/>
    </location>
</feature>
<reference evidence="2 3" key="1">
    <citation type="submission" date="2024-02" db="EMBL/GenBank/DDBJ databases">
        <authorList>
            <person name="Chen Y."/>
            <person name="Shah S."/>
            <person name="Dougan E. K."/>
            <person name="Thang M."/>
            <person name="Chan C."/>
        </authorList>
    </citation>
    <scope>NUCLEOTIDE SEQUENCE [LARGE SCALE GENOMIC DNA]</scope>
</reference>
<comment type="caution">
    <text evidence="2">The sequence shown here is derived from an EMBL/GenBank/DDBJ whole genome shotgun (WGS) entry which is preliminary data.</text>
</comment>
<dbReference type="EMBL" id="CAXAMM010028558">
    <property type="protein sequence ID" value="CAK9063038.1"/>
    <property type="molecule type" value="Genomic_DNA"/>
</dbReference>
<evidence type="ECO:0000256" key="1">
    <source>
        <dbReference type="SAM" id="MobiDB-lite"/>
    </source>
</evidence>
<feature type="compositionally biased region" description="Polar residues" evidence="1">
    <location>
        <begin position="1"/>
        <end position="10"/>
    </location>
</feature>
<evidence type="ECO:0000313" key="2">
    <source>
        <dbReference type="EMBL" id="CAK9063038.1"/>
    </source>
</evidence>
<protein>
    <recommendedName>
        <fullName evidence="4">PH domain-containing protein</fullName>
    </recommendedName>
</protein>
<accession>A0ABP0NHT7</accession>
<sequence length="258" mass="29195">MQNQEVQKSFLSAMPKMPDMSARFGKESLGGSSTTVTPTPSRSGPISVSLPSEHEVCAPTRPTSRTQPMTGDFRRRKYYIPEEPNFSVEVSPGRDSTRDQLREERDQIMQVKIEGQMQKRSFGCWWTTYWVVLDQSAIRFYNSEQASISKPDMPVEEIAPSTWCLRSRRTSPHGLFAQMERPSGRCCIFAVGVLTRPGKTSHLHVFGIGPLEVGCEASTEMCALPHNEDAVQDDDLKGLASFWLTHVVKKRWRRVLEL</sequence>
<keyword evidence="3" id="KW-1185">Reference proteome</keyword>
<organism evidence="2 3">
    <name type="scientific">Durusdinium trenchii</name>
    <dbReference type="NCBI Taxonomy" id="1381693"/>
    <lineage>
        <taxon>Eukaryota</taxon>
        <taxon>Sar</taxon>
        <taxon>Alveolata</taxon>
        <taxon>Dinophyceae</taxon>
        <taxon>Suessiales</taxon>
        <taxon>Symbiodiniaceae</taxon>
        <taxon>Durusdinium</taxon>
    </lineage>
</organism>